<proteinExistence type="predicted"/>
<reference evidence="1" key="1">
    <citation type="submission" date="2014-05" db="EMBL/GenBank/DDBJ databases">
        <authorList>
            <person name="Chronopoulou M."/>
        </authorList>
    </citation>
    <scope>NUCLEOTIDE SEQUENCE</scope>
    <source>
        <tissue evidence="1">Whole organism</tissue>
    </source>
</reference>
<organism evidence="1">
    <name type="scientific">Lepeophtheirus salmonis</name>
    <name type="common">Salmon louse</name>
    <name type="synonym">Caligus salmonis</name>
    <dbReference type="NCBI Taxonomy" id="72036"/>
    <lineage>
        <taxon>Eukaryota</taxon>
        <taxon>Metazoa</taxon>
        <taxon>Ecdysozoa</taxon>
        <taxon>Arthropoda</taxon>
        <taxon>Crustacea</taxon>
        <taxon>Multicrustacea</taxon>
        <taxon>Hexanauplia</taxon>
        <taxon>Copepoda</taxon>
        <taxon>Siphonostomatoida</taxon>
        <taxon>Caligidae</taxon>
        <taxon>Lepeophtheirus</taxon>
    </lineage>
</organism>
<accession>A0A0K2T235</accession>
<sequence length="30" mass="3312">MTFSRFNYQGTGIGATVSILSAIWPEFFGI</sequence>
<name>A0A0K2T235_LEPSM</name>
<dbReference type="AlphaFoldDB" id="A0A0K2T235"/>
<dbReference type="EMBL" id="HACA01002484">
    <property type="protein sequence ID" value="CDW19845.1"/>
    <property type="molecule type" value="Transcribed_RNA"/>
</dbReference>
<protein>
    <submittedName>
        <fullName evidence="1">Uncharacterized protein</fullName>
    </submittedName>
</protein>
<evidence type="ECO:0000313" key="1">
    <source>
        <dbReference type="EMBL" id="CDW19845.1"/>
    </source>
</evidence>